<reference evidence="4" key="1">
    <citation type="submission" date="2017-03" db="EMBL/GenBank/DDBJ databases">
        <title>Phytopthora megakarya and P. palmivora, two closely related causual agents of cacao black pod achieved similar genome size and gene model numbers by different mechanisms.</title>
        <authorList>
            <person name="Ali S."/>
            <person name="Shao J."/>
            <person name="Larry D.J."/>
            <person name="Kronmiller B."/>
            <person name="Shen D."/>
            <person name="Strem M.D."/>
            <person name="Melnick R.L."/>
            <person name="Guiltinan M.J."/>
            <person name="Tyler B.M."/>
            <person name="Meinhardt L.W."/>
            <person name="Bailey B.A."/>
        </authorList>
    </citation>
    <scope>NUCLEOTIDE SEQUENCE [LARGE SCALE GENOMIC DNA]</scope>
    <source>
        <strain evidence="4">zdho120</strain>
    </source>
</reference>
<evidence type="ECO:0008006" key="5">
    <source>
        <dbReference type="Google" id="ProtNLM"/>
    </source>
</evidence>
<feature type="transmembrane region" description="Helical" evidence="1">
    <location>
        <begin position="141"/>
        <end position="161"/>
    </location>
</feature>
<protein>
    <recommendedName>
        <fullName evidence="5">PiggyBac transposable element-derived protein domain-containing protein</fullName>
    </recommendedName>
</protein>
<dbReference type="STRING" id="4795.A0A225VL26"/>
<dbReference type="PANTHER" id="PTHR46599:SF3">
    <property type="entry name" value="PIGGYBAC TRANSPOSABLE ELEMENT-DERIVED PROTEIN 4"/>
    <property type="match status" value="1"/>
</dbReference>
<evidence type="ECO:0000313" key="3">
    <source>
        <dbReference type="EMBL" id="OWZ06133.1"/>
    </source>
</evidence>
<accession>A0A225VL26</accession>
<gene>
    <name evidence="3" type="ORF">PHMEG_00021656</name>
</gene>
<dbReference type="PANTHER" id="PTHR46599">
    <property type="entry name" value="PIGGYBAC TRANSPOSABLE ELEMENT-DERIVED PROTEIN 4"/>
    <property type="match status" value="1"/>
</dbReference>
<evidence type="ECO:0000256" key="2">
    <source>
        <dbReference type="SAM" id="SignalP"/>
    </source>
</evidence>
<dbReference type="OrthoDB" id="124126at2759"/>
<proteinExistence type="predicted"/>
<sequence length="180" mass="19858">MAAMKPIMLQELCRFVGLLVAGTIAPNREKLADHWKTADVGVIQTRPRELIQITPGRYASCGGITSCVAKPVVIQYDAGVYEGQSPQVGHEAFHAMQCSHGKQHTSDAHKTYMKSGSAAVVRNLLEVFVPEARKEGMRLIVIDRFYTIVALAIQLLLIGLYCVDTIITNRLGYCKDVIEK</sequence>
<dbReference type="Proteomes" id="UP000198211">
    <property type="component" value="Unassembled WGS sequence"/>
</dbReference>
<evidence type="ECO:0000256" key="1">
    <source>
        <dbReference type="SAM" id="Phobius"/>
    </source>
</evidence>
<keyword evidence="4" id="KW-1185">Reference proteome</keyword>
<comment type="caution">
    <text evidence="3">The sequence shown here is derived from an EMBL/GenBank/DDBJ whole genome shotgun (WGS) entry which is preliminary data.</text>
</comment>
<keyword evidence="1" id="KW-0472">Membrane</keyword>
<feature type="signal peptide" evidence="2">
    <location>
        <begin position="1"/>
        <end position="21"/>
    </location>
</feature>
<keyword evidence="1" id="KW-0812">Transmembrane</keyword>
<feature type="chain" id="PRO_5012420532" description="PiggyBac transposable element-derived protein domain-containing protein" evidence="2">
    <location>
        <begin position="22"/>
        <end position="180"/>
    </location>
</feature>
<dbReference type="EMBL" id="NBNE01004098">
    <property type="protein sequence ID" value="OWZ06133.1"/>
    <property type="molecule type" value="Genomic_DNA"/>
</dbReference>
<name>A0A225VL26_9STRA</name>
<keyword evidence="2" id="KW-0732">Signal</keyword>
<dbReference type="AlphaFoldDB" id="A0A225VL26"/>
<evidence type="ECO:0000313" key="4">
    <source>
        <dbReference type="Proteomes" id="UP000198211"/>
    </source>
</evidence>
<keyword evidence="1" id="KW-1133">Transmembrane helix</keyword>
<organism evidence="3 4">
    <name type="scientific">Phytophthora megakarya</name>
    <dbReference type="NCBI Taxonomy" id="4795"/>
    <lineage>
        <taxon>Eukaryota</taxon>
        <taxon>Sar</taxon>
        <taxon>Stramenopiles</taxon>
        <taxon>Oomycota</taxon>
        <taxon>Peronosporomycetes</taxon>
        <taxon>Peronosporales</taxon>
        <taxon>Peronosporaceae</taxon>
        <taxon>Phytophthora</taxon>
    </lineage>
</organism>